<dbReference type="AlphaFoldDB" id="Q7NHR2"/>
<dbReference type="GO" id="GO:0005509">
    <property type="term" value="F:calcium ion binding"/>
    <property type="evidence" value="ECO:0007669"/>
    <property type="project" value="InterPro"/>
</dbReference>
<dbReference type="RefSeq" id="WP_011142468.1">
    <property type="nucleotide sequence ID" value="NC_005125.1"/>
</dbReference>
<reference evidence="4 5" key="2">
    <citation type="journal article" date="2003" name="DNA Res.">
        <title>Complete genome structure of Gloeobacter violaceus PCC 7421, a cyanobacterium that lacks thylakoids (supplement).</title>
        <authorList>
            <person name="Nakamura Y."/>
            <person name="Kaneko T."/>
            <person name="Sato S."/>
            <person name="Mimuro M."/>
            <person name="Miyashita H."/>
            <person name="Tsuchiya T."/>
            <person name="Sasamoto S."/>
            <person name="Watanabe A."/>
            <person name="Kawashima K."/>
            <person name="Kishida Y."/>
            <person name="Kiyokawa C."/>
            <person name="Kohara M."/>
            <person name="Matsumoto M."/>
            <person name="Matsuno A."/>
            <person name="Nakazaki N."/>
            <person name="Shimpo S."/>
            <person name="Takeuchi C."/>
            <person name="Yamada M."/>
            <person name="Tabata S."/>
        </authorList>
    </citation>
    <scope>NUCLEOTIDE SEQUENCE [LARGE SCALE GENOMIC DNA]</scope>
    <source>
        <strain evidence="5">ATCC 29082 / PCC 7421</strain>
    </source>
</reference>
<dbReference type="OrthoDB" id="462989at2"/>
<dbReference type="InterPro" id="IPR011049">
    <property type="entry name" value="Serralysin-like_metalloprot_C"/>
</dbReference>
<dbReference type="PATRIC" id="fig|251221.4.peg.2509"/>
<dbReference type="PhylomeDB" id="Q7NHR2"/>
<dbReference type="PRINTS" id="PR00313">
    <property type="entry name" value="CABNDNGRPT"/>
</dbReference>
<dbReference type="InterPro" id="IPR050557">
    <property type="entry name" value="RTX_toxin/Mannuronan_C5-epim"/>
</dbReference>
<comment type="subcellular location">
    <subcellularLocation>
        <location evidence="1">Secreted</location>
    </subcellularLocation>
</comment>
<accession>Q7NHR2</accession>
<dbReference type="HOGENOM" id="CLU_1208378_0_0_3"/>
<dbReference type="STRING" id="251221.gene:10759972"/>
<dbReference type="InParanoid" id="Q7NHR2"/>
<evidence type="ECO:0000256" key="1">
    <source>
        <dbReference type="ARBA" id="ARBA00004613"/>
    </source>
</evidence>
<evidence type="ECO:0000256" key="3">
    <source>
        <dbReference type="SAM" id="MobiDB-lite"/>
    </source>
</evidence>
<gene>
    <name evidence="4" type="ordered locus">gll2473</name>
</gene>
<feature type="region of interest" description="Disordered" evidence="3">
    <location>
        <begin position="119"/>
        <end position="148"/>
    </location>
</feature>
<dbReference type="Proteomes" id="UP000000557">
    <property type="component" value="Chromosome"/>
</dbReference>
<dbReference type="KEGG" id="gvi:gll2473"/>
<sequence length="229" mass="23901">MVTRERDPKTGKVTFKGTPGNDNIRVSNRRNTAGEVDGLLVIVLDAHGKECERFSLDREEFKDGLCIRGGAGDDIIQVDEDVEFDLELYGEEGNDLIIGGAGNDLIDGGPGNDRLYGGEGNDTIHGGDGDDLIDGGPGDDKLYGGAGNDKILGGPGNDLLDGGPGDDCLVGGPGDDILIGGEDNDRLFGGEGMDQLIGGTGKDIVHADLSDLPVQRGNDEQDTVHIDRG</sequence>
<dbReference type="InterPro" id="IPR018511">
    <property type="entry name" value="Hemolysin-typ_Ca-bd_CS"/>
</dbReference>
<dbReference type="SUPFAM" id="SSF51120">
    <property type="entry name" value="beta-Roll"/>
    <property type="match status" value="2"/>
</dbReference>
<evidence type="ECO:0000256" key="2">
    <source>
        <dbReference type="ARBA" id="ARBA00022525"/>
    </source>
</evidence>
<proteinExistence type="predicted"/>
<dbReference type="EMBL" id="BA000045">
    <property type="protein sequence ID" value="BAC90414.1"/>
    <property type="molecule type" value="Genomic_DNA"/>
</dbReference>
<dbReference type="EnsemblBacteria" id="BAC90414">
    <property type="protein sequence ID" value="BAC90414"/>
    <property type="gene ID" value="BAC90414"/>
</dbReference>
<keyword evidence="5" id="KW-1185">Reference proteome</keyword>
<dbReference type="InterPro" id="IPR001343">
    <property type="entry name" value="Hemolysn_Ca-bd"/>
</dbReference>
<dbReference type="PROSITE" id="PS00330">
    <property type="entry name" value="HEMOLYSIN_CALCIUM"/>
    <property type="match status" value="6"/>
</dbReference>
<name>Q7NHR2_GLOVI</name>
<dbReference type="Pfam" id="PF00353">
    <property type="entry name" value="HemolysinCabind"/>
    <property type="match status" value="4"/>
</dbReference>
<dbReference type="PANTHER" id="PTHR38340:SF1">
    <property type="entry name" value="S-LAYER PROTEIN"/>
    <property type="match status" value="1"/>
</dbReference>
<dbReference type="GO" id="GO:0005576">
    <property type="term" value="C:extracellular region"/>
    <property type="evidence" value="ECO:0007669"/>
    <property type="project" value="UniProtKB-SubCell"/>
</dbReference>
<protein>
    <submittedName>
        <fullName evidence="4">Gll2473 protein</fullName>
    </submittedName>
</protein>
<organism evidence="4 5">
    <name type="scientific">Gloeobacter violaceus (strain ATCC 29082 / PCC 7421)</name>
    <dbReference type="NCBI Taxonomy" id="251221"/>
    <lineage>
        <taxon>Bacteria</taxon>
        <taxon>Bacillati</taxon>
        <taxon>Cyanobacteriota</taxon>
        <taxon>Cyanophyceae</taxon>
        <taxon>Gloeobacterales</taxon>
        <taxon>Gloeobacteraceae</taxon>
        <taxon>Gloeobacter</taxon>
    </lineage>
</organism>
<evidence type="ECO:0000313" key="4">
    <source>
        <dbReference type="EMBL" id="BAC90414.1"/>
    </source>
</evidence>
<dbReference type="eggNOG" id="COG2931">
    <property type="taxonomic scope" value="Bacteria"/>
</dbReference>
<evidence type="ECO:0000313" key="5">
    <source>
        <dbReference type="Proteomes" id="UP000000557"/>
    </source>
</evidence>
<dbReference type="Gene3D" id="2.150.10.10">
    <property type="entry name" value="Serralysin-like metalloprotease, C-terminal"/>
    <property type="match status" value="2"/>
</dbReference>
<dbReference type="PANTHER" id="PTHR38340">
    <property type="entry name" value="S-LAYER PROTEIN"/>
    <property type="match status" value="1"/>
</dbReference>
<reference evidence="4 5" key="1">
    <citation type="journal article" date="2003" name="DNA Res.">
        <title>Complete genome structure of Gloeobacter violaceus PCC 7421, a cyanobacterium that lacks thylakoids.</title>
        <authorList>
            <person name="Nakamura Y."/>
            <person name="Kaneko T."/>
            <person name="Sato S."/>
            <person name="Mimuro M."/>
            <person name="Miyashita H."/>
            <person name="Tsuchiya T."/>
            <person name="Sasamoto S."/>
            <person name="Watanabe A."/>
            <person name="Kawashima K."/>
            <person name="Kishida Y."/>
            <person name="Kiyokawa C."/>
            <person name="Kohara M."/>
            <person name="Matsumoto M."/>
            <person name="Matsuno A."/>
            <person name="Nakazaki N."/>
            <person name="Shimpo S."/>
            <person name="Takeuchi C."/>
            <person name="Yamada M."/>
            <person name="Tabata S."/>
        </authorList>
    </citation>
    <scope>NUCLEOTIDE SEQUENCE [LARGE SCALE GENOMIC DNA]</scope>
    <source>
        <strain evidence="5">ATCC 29082 / PCC 7421</strain>
    </source>
</reference>
<keyword evidence="2" id="KW-0964">Secreted</keyword>